<evidence type="ECO:0000256" key="2">
    <source>
        <dbReference type="ARBA" id="ARBA00008807"/>
    </source>
</evidence>
<keyword evidence="11" id="KW-1185">Reference proteome</keyword>
<evidence type="ECO:0000256" key="8">
    <source>
        <dbReference type="ARBA" id="ARBA00023136"/>
    </source>
</evidence>
<keyword evidence="8 9" id="KW-0472">Membrane</keyword>
<feature type="transmembrane region" description="Helical" evidence="9">
    <location>
        <begin position="247"/>
        <end position="268"/>
    </location>
</feature>
<dbReference type="EMBL" id="CP075867">
    <property type="protein sequence ID" value="QYT00335.1"/>
    <property type="molecule type" value="Genomic_DNA"/>
</dbReference>
<evidence type="ECO:0000256" key="4">
    <source>
        <dbReference type="ARBA" id="ARBA00022692"/>
    </source>
</evidence>
<accession>A0A8G0PIB6</accession>
<feature type="transmembrane region" description="Helical" evidence="9">
    <location>
        <begin position="338"/>
        <end position="360"/>
    </location>
</feature>
<dbReference type="InterPro" id="IPR004648">
    <property type="entry name" value="Oligpept_transpt"/>
</dbReference>
<evidence type="ECO:0000256" key="1">
    <source>
        <dbReference type="ARBA" id="ARBA00004141"/>
    </source>
</evidence>
<feature type="transmembrane region" description="Helical" evidence="9">
    <location>
        <begin position="381"/>
        <end position="408"/>
    </location>
</feature>
<evidence type="ECO:0000256" key="5">
    <source>
        <dbReference type="ARBA" id="ARBA00022856"/>
    </source>
</evidence>
<dbReference type="GO" id="GO:0035673">
    <property type="term" value="F:oligopeptide transmembrane transporter activity"/>
    <property type="evidence" value="ECO:0007669"/>
    <property type="project" value="InterPro"/>
</dbReference>
<keyword evidence="7 9" id="KW-1133">Transmembrane helix</keyword>
<dbReference type="GO" id="GO:0015031">
    <property type="term" value="P:protein transport"/>
    <property type="evidence" value="ECO:0007669"/>
    <property type="project" value="UniProtKB-KW"/>
</dbReference>
<feature type="transmembrane region" description="Helical" evidence="9">
    <location>
        <begin position="548"/>
        <end position="573"/>
    </location>
</feature>
<evidence type="ECO:0000313" key="10">
    <source>
        <dbReference type="EMBL" id="QYT00335.1"/>
    </source>
</evidence>
<gene>
    <name evidence="10" type="ORF">H0G86_007421</name>
</gene>
<reference evidence="10 11" key="1">
    <citation type="journal article" date="2021" name="BMC Genomics">
        <title>Telomere-to-telomere genome assembly of asparaginase-producing Trichoderma simmonsii.</title>
        <authorList>
            <person name="Chung D."/>
            <person name="Kwon Y.M."/>
            <person name="Yang Y."/>
        </authorList>
    </citation>
    <scope>NUCLEOTIDE SEQUENCE [LARGE SCALE GENOMIC DNA]</scope>
    <source>
        <strain evidence="10 11">GH-Sj1</strain>
    </source>
</reference>
<dbReference type="NCBIfam" id="TIGR00727">
    <property type="entry name" value="ISP4_OPT"/>
    <property type="match status" value="1"/>
</dbReference>
<dbReference type="GO" id="GO:0016020">
    <property type="term" value="C:membrane"/>
    <property type="evidence" value="ECO:0007669"/>
    <property type="project" value="UniProtKB-SubCell"/>
</dbReference>
<organism evidence="10 11">
    <name type="scientific">Trichoderma simmonsii</name>
    <dbReference type="NCBI Taxonomy" id="1491479"/>
    <lineage>
        <taxon>Eukaryota</taxon>
        <taxon>Fungi</taxon>
        <taxon>Dikarya</taxon>
        <taxon>Ascomycota</taxon>
        <taxon>Pezizomycotina</taxon>
        <taxon>Sordariomycetes</taxon>
        <taxon>Hypocreomycetidae</taxon>
        <taxon>Hypocreales</taxon>
        <taxon>Hypocreaceae</taxon>
        <taxon>Trichoderma</taxon>
    </lineage>
</organism>
<feature type="transmembrane region" description="Helical" evidence="9">
    <location>
        <begin position="522"/>
        <end position="542"/>
    </location>
</feature>
<dbReference type="AlphaFoldDB" id="A0A8G0PIB6"/>
<comment type="subcellular location">
    <subcellularLocation>
        <location evidence="1">Membrane</location>
        <topology evidence="1">Multi-pass membrane protein</topology>
    </subcellularLocation>
</comment>
<sequence length="840" mass="94469">MEDKRPASEQVGTVIDIVEDSFRSQSEVDYKKYGISQDDIDRAAEEASSLTLDNARAILADYLIEHGDDMLILQSFTDSVKELVARLSVSEDKIEQAVEVEGRLVAAVFHGNSVYREIRAIFSNVDDPDMPCGTVRAWVIGLIWAAGLAGLNQFFAPRNPTLTVSVYIAQLFSFPMGRFCAAILPTTVFLRDTRFEFSLNPGPFSIKEHMLITIMANASSGSVTYITPLFFDQYLPMFLGQSWAGTWSYQICAMLALQITGFGLAGMIRRFLIYPPQMIWFFTLSQAALNNALHNQSNSHVHGWKISRFNFFFVVCGLMFMYYWLPGTIMPILTFFNWTTWIAPTSATLSILTGSYYFNLGLNPLLTTFDWNWFSGVVDPIIYPFFVVVQIVGSALVWAVLVVIPVFFTNTWYTAYLPINSWYAYDNTGNQYNFSRVVGPGSTLNETAYREYSPLFLPATFVLRYAVLLAVIPAVCTFTWLWYGKAFGQVIKQAIRGITVHHAFDDVHSRLMSRYHEVPETWYLAVGAIGAAFGFATVYGWPTGAPGWTVPVTILLSIFFLIPIGVVYAISGYQSSLELLFDIIAGYAVHNRPAAYLLFRAYGLGILEQALFFAKDMKLAHYVKIPPRQMFASQIISSLVSTFVVLAVVNFQFSVKGMCNPQVNVHWVCGTAQTGFSSSLTWGLLGPSRMFTHVDALYWKIMLGLLAGLLWPVLWYLGKRAWPNSILRYAHPIVMMLGGVVWAPSNLSMFWGTLFFSYIFGVFIKDRWPGWWAKYALVLSSALTAGIVLSALVQFFAISNAGVSFPAWWGTKYHTTTCDFHDCRYLKLAKGETFGPDNWD</sequence>
<feature type="transmembrane region" description="Helical" evidence="9">
    <location>
        <begin position="749"/>
        <end position="764"/>
    </location>
</feature>
<feature type="transmembrane region" description="Helical" evidence="9">
    <location>
        <begin position="137"/>
        <end position="155"/>
    </location>
</feature>
<feature type="transmembrane region" description="Helical" evidence="9">
    <location>
        <begin position="726"/>
        <end position="743"/>
    </location>
</feature>
<dbReference type="InterPro" id="IPR004813">
    <property type="entry name" value="OPT"/>
</dbReference>
<evidence type="ECO:0000313" key="11">
    <source>
        <dbReference type="Proteomes" id="UP000826661"/>
    </source>
</evidence>
<keyword evidence="4 9" id="KW-0812">Transmembrane</keyword>
<feature type="transmembrane region" description="Helical" evidence="9">
    <location>
        <begin position="167"/>
        <end position="190"/>
    </location>
</feature>
<feature type="transmembrane region" description="Helical" evidence="9">
    <location>
        <begin position="309"/>
        <end position="326"/>
    </location>
</feature>
<comment type="similarity">
    <text evidence="2">Belongs to the oligopeptide OPT transporter family.</text>
</comment>
<proteinExistence type="inferred from homology"/>
<evidence type="ECO:0000256" key="7">
    <source>
        <dbReference type="ARBA" id="ARBA00022989"/>
    </source>
</evidence>
<evidence type="ECO:0000256" key="3">
    <source>
        <dbReference type="ARBA" id="ARBA00022448"/>
    </source>
</evidence>
<evidence type="ECO:0000256" key="6">
    <source>
        <dbReference type="ARBA" id="ARBA00022927"/>
    </source>
</evidence>
<keyword evidence="6" id="KW-0653">Protein transport</keyword>
<feature type="transmembrane region" description="Helical" evidence="9">
    <location>
        <begin position="665"/>
        <end position="685"/>
    </location>
</feature>
<feature type="transmembrane region" description="Helical" evidence="9">
    <location>
        <begin position="462"/>
        <end position="483"/>
    </location>
</feature>
<keyword evidence="3" id="KW-0813">Transport</keyword>
<feature type="transmembrane region" description="Helical" evidence="9">
    <location>
        <begin position="776"/>
        <end position="798"/>
    </location>
</feature>
<evidence type="ECO:0000256" key="9">
    <source>
        <dbReference type="SAM" id="Phobius"/>
    </source>
</evidence>
<dbReference type="Pfam" id="PF03169">
    <property type="entry name" value="OPT"/>
    <property type="match status" value="1"/>
</dbReference>
<keyword evidence="5" id="KW-0571">Peptide transport</keyword>
<feature type="transmembrane region" description="Helical" evidence="9">
    <location>
        <begin position="697"/>
        <end position="717"/>
    </location>
</feature>
<feature type="transmembrane region" description="Helical" evidence="9">
    <location>
        <begin position="634"/>
        <end position="653"/>
    </location>
</feature>
<dbReference type="PANTHER" id="PTHR22601">
    <property type="entry name" value="ISP4 LIKE PROTEIN"/>
    <property type="match status" value="1"/>
</dbReference>
<feature type="transmembrane region" description="Helical" evidence="9">
    <location>
        <begin position="211"/>
        <end position="231"/>
    </location>
</feature>
<dbReference type="Proteomes" id="UP000826661">
    <property type="component" value="Chromosome IV"/>
</dbReference>
<name>A0A8G0PIB6_9HYPO</name>
<feature type="transmembrane region" description="Helical" evidence="9">
    <location>
        <begin position="594"/>
        <end position="614"/>
    </location>
</feature>
<dbReference type="NCBIfam" id="TIGR00728">
    <property type="entry name" value="OPT_sfam"/>
    <property type="match status" value="1"/>
</dbReference>
<protein>
    <submittedName>
        <fullName evidence="10">OPT-domain protein</fullName>
    </submittedName>
</protein>